<dbReference type="AlphaFoldDB" id="A0A7S0R8H6"/>
<feature type="coiled-coil region" evidence="1">
    <location>
        <begin position="106"/>
        <end position="133"/>
    </location>
</feature>
<feature type="region of interest" description="Disordered" evidence="2">
    <location>
        <begin position="164"/>
        <end position="196"/>
    </location>
</feature>
<evidence type="ECO:0000256" key="1">
    <source>
        <dbReference type="SAM" id="Coils"/>
    </source>
</evidence>
<protein>
    <submittedName>
        <fullName evidence="3">Uncharacterized protein</fullName>
    </submittedName>
</protein>
<gene>
    <name evidence="3" type="ORF">CLEI1391_LOCUS3949</name>
</gene>
<feature type="compositionally biased region" description="Basic and acidic residues" evidence="2">
    <location>
        <begin position="15"/>
        <end position="29"/>
    </location>
</feature>
<evidence type="ECO:0000256" key="2">
    <source>
        <dbReference type="SAM" id="MobiDB-lite"/>
    </source>
</evidence>
<feature type="compositionally biased region" description="Low complexity" evidence="2">
    <location>
        <begin position="180"/>
        <end position="189"/>
    </location>
</feature>
<sequence length="196" mass="21801">MPWPHHHSITSPAQRWDRRNRSQRRRESVQKARYGAGMFLGCVAVHWTKKLLRALPVVGVLTAPVLDLLPTIVVGPAIGAAVVYGLDEGDLTAARHKVKQIVRDASREVDAVVADVRDELSELQRRQAAAGRRLLPVLEDTVQGMEREVVPVLERQYKQARRQVESWHRDEGGSSGGRDLAAQLQQAAAGRSSGWR</sequence>
<organism evidence="3">
    <name type="scientific">Chlamydomonas leiostraca</name>
    <dbReference type="NCBI Taxonomy" id="1034604"/>
    <lineage>
        <taxon>Eukaryota</taxon>
        <taxon>Viridiplantae</taxon>
        <taxon>Chlorophyta</taxon>
        <taxon>core chlorophytes</taxon>
        <taxon>Chlorophyceae</taxon>
        <taxon>CS clade</taxon>
        <taxon>Chlamydomonadales</taxon>
        <taxon>Chlamydomonadaceae</taxon>
        <taxon>Chlamydomonas</taxon>
    </lineage>
</organism>
<accession>A0A7S0R8H6</accession>
<evidence type="ECO:0000313" key="3">
    <source>
        <dbReference type="EMBL" id="CAD8670087.1"/>
    </source>
</evidence>
<reference evidence="3" key="1">
    <citation type="submission" date="2021-01" db="EMBL/GenBank/DDBJ databases">
        <authorList>
            <person name="Corre E."/>
            <person name="Pelletier E."/>
            <person name="Niang G."/>
            <person name="Scheremetjew M."/>
            <person name="Finn R."/>
            <person name="Kale V."/>
            <person name="Holt S."/>
            <person name="Cochrane G."/>
            <person name="Meng A."/>
            <person name="Brown T."/>
            <person name="Cohen L."/>
        </authorList>
    </citation>
    <scope>NUCLEOTIDE SEQUENCE</scope>
    <source>
        <strain evidence="3">SAG 11-49</strain>
    </source>
</reference>
<keyword evidence="1" id="KW-0175">Coiled coil</keyword>
<dbReference type="EMBL" id="HBFB01007041">
    <property type="protein sequence ID" value="CAD8670087.1"/>
    <property type="molecule type" value="Transcribed_RNA"/>
</dbReference>
<feature type="region of interest" description="Disordered" evidence="2">
    <location>
        <begin position="1"/>
        <end position="29"/>
    </location>
</feature>
<name>A0A7S0R8H6_9CHLO</name>
<proteinExistence type="predicted"/>